<dbReference type="Proteomes" id="UP000693970">
    <property type="component" value="Unassembled WGS sequence"/>
</dbReference>
<sequence length="86" mass="9367">MSKAPEMPNKPSVDERDRQISVDSEAYFEDDEFGDYDFAPNTGKGRGGGGGRGTGEKKSGGRGVYTAKHVRAKEAMRQNQKSSPKK</sequence>
<protein>
    <submittedName>
        <fullName evidence="2">Uncharacterized protein</fullName>
    </submittedName>
</protein>
<feature type="compositionally biased region" description="Gly residues" evidence="1">
    <location>
        <begin position="44"/>
        <end position="53"/>
    </location>
</feature>
<evidence type="ECO:0000313" key="3">
    <source>
        <dbReference type="Proteomes" id="UP000693970"/>
    </source>
</evidence>
<dbReference type="AlphaFoldDB" id="A0A9K3PI81"/>
<evidence type="ECO:0000256" key="1">
    <source>
        <dbReference type="SAM" id="MobiDB-lite"/>
    </source>
</evidence>
<organism evidence="2 3">
    <name type="scientific">Nitzschia inconspicua</name>
    <dbReference type="NCBI Taxonomy" id="303405"/>
    <lineage>
        <taxon>Eukaryota</taxon>
        <taxon>Sar</taxon>
        <taxon>Stramenopiles</taxon>
        <taxon>Ochrophyta</taxon>
        <taxon>Bacillariophyta</taxon>
        <taxon>Bacillariophyceae</taxon>
        <taxon>Bacillariophycidae</taxon>
        <taxon>Bacillariales</taxon>
        <taxon>Bacillariaceae</taxon>
        <taxon>Nitzschia</taxon>
    </lineage>
</organism>
<feature type="region of interest" description="Disordered" evidence="1">
    <location>
        <begin position="1"/>
        <end position="86"/>
    </location>
</feature>
<proteinExistence type="predicted"/>
<feature type="compositionally biased region" description="Polar residues" evidence="1">
    <location>
        <begin position="77"/>
        <end position="86"/>
    </location>
</feature>
<feature type="compositionally biased region" description="Acidic residues" evidence="1">
    <location>
        <begin position="26"/>
        <end position="35"/>
    </location>
</feature>
<evidence type="ECO:0000313" key="2">
    <source>
        <dbReference type="EMBL" id="KAG7347741.1"/>
    </source>
</evidence>
<gene>
    <name evidence="2" type="ORF">IV203_016446</name>
</gene>
<reference evidence="2" key="2">
    <citation type="submission" date="2021-04" db="EMBL/GenBank/DDBJ databases">
        <authorList>
            <person name="Podell S."/>
        </authorList>
    </citation>
    <scope>NUCLEOTIDE SEQUENCE</scope>
    <source>
        <strain evidence="2">Hildebrandi</strain>
    </source>
</reference>
<dbReference type="EMBL" id="JAGRRH010000020">
    <property type="protein sequence ID" value="KAG7347741.1"/>
    <property type="molecule type" value="Genomic_DNA"/>
</dbReference>
<accession>A0A9K3PI81</accession>
<comment type="caution">
    <text evidence="2">The sequence shown here is derived from an EMBL/GenBank/DDBJ whole genome shotgun (WGS) entry which is preliminary data.</text>
</comment>
<keyword evidence="3" id="KW-1185">Reference proteome</keyword>
<name>A0A9K3PI81_9STRA</name>
<reference evidence="2" key="1">
    <citation type="journal article" date="2021" name="Sci. Rep.">
        <title>Diploid genomic architecture of Nitzschia inconspicua, an elite biomass production diatom.</title>
        <authorList>
            <person name="Oliver A."/>
            <person name="Podell S."/>
            <person name="Pinowska A."/>
            <person name="Traller J.C."/>
            <person name="Smith S.R."/>
            <person name="McClure R."/>
            <person name="Beliaev A."/>
            <person name="Bohutskyi P."/>
            <person name="Hill E.A."/>
            <person name="Rabines A."/>
            <person name="Zheng H."/>
            <person name="Allen L.Z."/>
            <person name="Kuo A."/>
            <person name="Grigoriev I.V."/>
            <person name="Allen A.E."/>
            <person name="Hazlebeck D."/>
            <person name="Allen E.E."/>
        </authorList>
    </citation>
    <scope>NUCLEOTIDE SEQUENCE</scope>
    <source>
        <strain evidence="2">Hildebrandi</strain>
    </source>
</reference>